<evidence type="ECO:0000256" key="2">
    <source>
        <dbReference type="ARBA" id="ARBA00022734"/>
    </source>
</evidence>
<feature type="domain" description="C-type lectin" evidence="5">
    <location>
        <begin position="107"/>
        <end position="210"/>
    </location>
</feature>
<dbReference type="GO" id="GO:0005886">
    <property type="term" value="C:plasma membrane"/>
    <property type="evidence" value="ECO:0007669"/>
    <property type="project" value="UniProtKB-SubCell"/>
</dbReference>
<dbReference type="InterPro" id="IPR016186">
    <property type="entry name" value="C-type_lectin-like/link_sf"/>
</dbReference>
<organism evidence="6 7">
    <name type="scientific">Chelydra serpentina</name>
    <name type="common">Snapping turtle</name>
    <name type="synonym">Testudo serpentina</name>
    <dbReference type="NCBI Taxonomy" id="8475"/>
    <lineage>
        <taxon>Eukaryota</taxon>
        <taxon>Metazoa</taxon>
        <taxon>Chordata</taxon>
        <taxon>Craniata</taxon>
        <taxon>Vertebrata</taxon>
        <taxon>Euteleostomi</taxon>
        <taxon>Archelosauria</taxon>
        <taxon>Testudinata</taxon>
        <taxon>Testudines</taxon>
        <taxon>Cryptodira</taxon>
        <taxon>Durocryptodira</taxon>
        <taxon>Americhelydia</taxon>
        <taxon>Chelydroidea</taxon>
        <taxon>Chelydridae</taxon>
        <taxon>Chelydra</taxon>
    </lineage>
</organism>
<dbReference type="EMBL" id="JAHGAV010000985">
    <property type="protein sequence ID" value="KAG6923105.1"/>
    <property type="molecule type" value="Genomic_DNA"/>
</dbReference>
<keyword evidence="4" id="KW-1133">Transmembrane helix</keyword>
<dbReference type="SUPFAM" id="SSF56436">
    <property type="entry name" value="C-type lectin-like"/>
    <property type="match status" value="1"/>
</dbReference>
<dbReference type="InterPro" id="IPR016187">
    <property type="entry name" value="CTDL_fold"/>
</dbReference>
<evidence type="ECO:0000313" key="7">
    <source>
        <dbReference type="Proteomes" id="UP000765507"/>
    </source>
</evidence>
<protein>
    <submittedName>
        <fullName evidence="6">C-type lectin domain family 2 member D</fullName>
    </submittedName>
</protein>
<proteinExistence type="predicted"/>
<sequence length="234" mass="26107">SAPTIVLSLSVPGLENDTERQRMYNGLGICKEQQLDVPLNSNGDQERGKDQGYGFRKTRTLKILATVTVTVLLSGLIATTAAMAVRTAKPCLDCADVPSCPDGWVGYQRQCYFFSEDERNWTASHSYCSSHGACLAGIDSGLEMTFLLRYKGSVYHWIGLRREPSESWKWPNGTEFDNWFEVRGGGDCAYLNDVGVSTSSCETEKNWICAKPDRCGKRKENSPEGTEKQRHSRQ</sequence>
<dbReference type="PANTHER" id="PTHR45710">
    <property type="entry name" value="C-TYPE LECTIN DOMAIN-CONTAINING PROTEIN 180"/>
    <property type="match status" value="1"/>
</dbReference>
<dbReference type="CDD" id="cd03593">
    <property type="entry name" value="CLECT_NK_receptors_like"/>
    <property type="match status" value="1"/>
</dbReference>
<dbReference type="AlphaFoldDB" id="A0A8T1S358"/>
<accession>A0A8T1S358</accession>
<dbReference type="PANTHER" id="PTHR45710:SF35">
    <property type="entry name" value="C-TYPE LECTIN DOMAIN FAMILY 2 MEMBER D"/>
    <property type="match status" value="1"/>
</dbReference>
<feature type="region of interest" description="Disordered" evidence="3">
    <location>
        <begin position="213"/>
        <end position="234"/>
    </location>
</feature>
<keyword evidence="2" id="KW-0430">Lectin</keyword>
<comment type="caution">
    <text evidence="6">The sequence shown here is derived from an EMBL/GenBank/DDBJ whole genome shotgun (WGS) entry which is preliminary data.</text>
</comment>
<evidence type="ECO:0000259" key="5">
    <source>
        <dbReference type="PROSITE" id="PS50041"/>
    </source>
</evidence>
<name>A0A8T1S358_CHESE</name>
<evidence type="ECO:0000256" key="1">
    <source>
        <dbReference type="ARBA" id="ARBA00004401"/>
    </source>
</evidence>
<comment type="subcellular location">
    <subcellularLocation>
        <location evidence="1">Cell membrane</location>
        <topology evidence="1">Single-pass type II membrane protein</topology>
    </subcellularLocation>
</comment>
<feature type="transmembrane region" description="Helical" evidence="4">
    <location>
        <begin position="63"/>
        <end position="85"/>
    </location>
</feature>
<dbReference type="Proteomes" id="UP000765507">
    <property type="component" value="Unassembled WGS sequence"/>
</dbReference>
<dbReference type="PROSITE" id="PS50041">
    <property type="entry name" value="C_TYPE_LECTIN_2"/>
    <property type="match status" value="1"/>
</dbReference>
<keyword evidence="4" id="KW-0812">Transmembrane</keyword>
<reference evidence="6 7" key="1">
    <citation type="journal article" date="2020" name="G3 (Bethesda)">
        <title>Draft Genome of the Common Snapping Turtle, Chelydra serpentina, a Model for Phenotypic Plasticity in Reptiles.</title>
        <authorList>
            <person name="Das D."/>
            <person name="Singh S.K."/>
            <person name="Bierstedt J."/>
            <person name="Erickson A."/>
            <person name="Galli G.L.J."/>
            <person name="Crossley D.A. 2nd"/>
            <person name="Rhen T."/>
        </authorList>
    </citation>
    <scope>NUCLEOTIDE SEQUENCE [LARGE SCALE GENOMIC DNA]</scope>
    <source>
        <strain evidence="6">KW</strain>
    </source>
</reference>
<dbReference type="SMART" id="SM00034">
    <property type="entry name" value="CLECT"/>
    <property type="match status" value="1"/>
</dbReference>
<keyword evidence="4" id="KW-0472">Membrane</keyword>
<feature type="non-terminal residue" evidence="6">
    <location>
        <position position="234"/>
    </location>
</feature>
<keyword evidence="7" id="KW-1185">Reference proteome</keyword>
<evidence type="ECO:0000256" key="3">
    <source>
        <dbReference type="SAM" id="MobiDB-lite"/>
    </source>
</evidence>
<dbReference type="OrthoDB" id="9906043at2759"/>
<dbReference type="Gene3D" id="3.10.100.10">
    <property type="entry name" value="Mannose-Binding Protein A, subunit A"/>
    <property type="match status" value="1"/>
</dbReference>
<gene>
    <name evidence="6" type="ORF">G0U57_021570</name>
</gene>
<dbReference type="InterPro" id="IPR033992">
    <property type="entry name" value="NKR-like_CTLD"/>
</dbReference>
<dbReference type="InterPro" id="IPR001304">
    <property type="entry name" value="C-type_lectin-like"/>
</dbReference>
<evidence type="ECO:0000313" key="6">
    <source>
        <dbReference type="EMBL" id="KAG6923105.1"/>
    </source>
</evidence>
<dbReference type="GO" id="GO:0030246">
    <property type="term" value="F:carbohydrate binding"/>
    <property type="evidence" value="ECO:0007669"/>
    <property type="project" value="UniProtKB-KW"/>
</dbReference>
<dbReference type="Pfam" id="PF00059">
    <property type="entry name" value="Lectin_C"/>
    <property type="match status" value="1"/>
</dbReference>
<evidence type="ECO:0000256" key="4">
    <source>
        <dbReference type="SAM" id="Phobius"/>
    </source>
</evidence>
<dbReference type="InterPro" id="IPR050828">
    <property type="entry name" value="C-type_lectin/matrix_domain"/>
</dbReference>